<dbReference type="GO" id="GO:0016102">
    <property type="term" value="P:diterpenoid biosynthetic process"/>
    <property type="evidence" value="ECO:0007669"/>
    <property type="project" value="InterPro"/>
</dbReference>
<dbReference type="InterPro" id="IPR034741">
    <property type="entry name" value="Terpene_cyclase-like_1_C"/>
</dbReference>
<dbReference type="Gene3D" id="1.50.10.130">
    <property type="entry name" value="Terpene synthase, N-terminal domain"/>
    <property type="match status" value="1"/>
</dbReference>
<dbReference type="GO" id="GO:0010333">
    <property type="term" value="F:terpene synthase activity"/>
    <property type="evidence" value="ECO:0007669"/>
    <property type="project" value="InterPro"/>
</dbReference>
<dbReference type="SUPFAM" id="SSF48576">
    <property type="entry name" value="Terpenoid synthases"/>
    <property type="match status" value="1"/>
</dbReference>
<evidence type="ECO:0000259" key="7">
    <source>
        <dbReference type="Pfam" id="PF03936"/>
    </source>
</evidence>
<dbReference type="Gene3D" id="1.10.600.10">
    <property type="entry name" value="Farnesyl Diphosphate Synthase"/>
    <property type="match status" value="1"/>
</dbReference>
<dbReference type="InterPro" id="IPR008949">
    <property type="entry name" value="Isoprenoid_synthase_dom_sf"/>
</dbReference>
<reference evidence="8 9" key="1">
    <citation type="journal article" date="2019" name="Plant Biotechnol. J.">
        <title>The red bayberry genome and genetic basis of sex determination.</title>
        <authorList>
            <person name="Jia H.M."/>
            <person name="Jia H.J."/>
            <person name="Cai Q.L."/>
            <person name="Wang Y."/>
            <person name="Zhao H.B."/>
            <person name="Yang W.F."/>
            <person name="Wang G.Y."/>
            <person name="Li Y.H."/>
            <person name="Zhan D.L."/>
            <person name="Shen Y.T."/>
            <person name="Niu Q.F."/>
            <person name="Chang L."/>
            <person name="Qiu J."/>
            <person name="Zhao L."/>
            <person name="Xie H.B."/>
            <person name="Fu W.Y."/>
            <person name="Jin J."/>
            <person name="Li X.W."/>
            <person name="Jiao Y."/>
            <person name="Zhou C.C."/>
            <person name="Tu T."/>
            <person name="Chai C.Y."/>
            <person name="Gao J.L."/>
            <person name="Fan L.J."/>
            <person name="van de Weg E."/>
            <person name="Wang J.Y."/>
            <person name="Gao Z.S."/>
        </authorList>
    </citation>
    <scope>NUCLEOTIDE SEQUENCE [LARGE SCALE GENOMIC DNA]</scope>
    <source>
        <tissue evidence="8">Leaves</tissue>
    </source>
</reference>
<comment type="caution">
    <text evidence="8">The sequence shown here is derived from an EMBL/GenBank/DDBJ whole genome shotgun (WGS) entry which is preliminary data.</text>
</comment>
<dbReference type="FunFam" id="1.10.600.10:FF:000007">
    <property type="entry name" value="Isoprene synthase, chloroplastic"/>
    <property type="match status" value="1"/>
</dbReference>
<evidence type="ECO:0000313" key="9">
    <source>
        <dbReference type="Proteomes" id="UP000516437"/>
    </source>
</evidence>
<dbReference type="CDD" id="cd00684">
    <property type="entry name" value="Terpene_cyclase_plant_C1"/>
    <property type="match status" value="1"/>
</dbReference>
<dbReference type="OrthoDB" id="1877784at2759"/>
<protein>
    <submittedName>
        <fullName evidence="8">(-)-germacrene D synthase</fullName>
    </submittedName>
</protein>
<dbReference type="AlphaFoldDB" id="A0A6A1VRF6"/>
<evidence type="ECO:0000256" key="4">
    <source>
        <dbReference type="ARBA" id="ARBA00023239"/>
    </source>
</evidence>
<gene>
    <name evidence="8" type="ORF">CJ030_MR4G018015</name>
</gene>
<comment type="cofactor">
    <cofactor evidence="1">
        <name>Mg(2+)</name>
        <dbReference type="ChEBI" id="CHEBI:18420"/>
    </cofactor>
</comment>
<evidence type="ECO:0000256" key="3">
    <source>
        <dbReference type="ARBA" id="ARBA00022842"/>
    </source>
</evidence>
<evidence type="ECO:0000313" key="8">
    <source>
        <dbReference type="EMBL" id="KAB1215225.1"/>
    </source>
</evidence>
<dbReference type="SUPFAM" id="SSF48239">
    <property type="entry name" value="Terpenoid cyclases/Protein prenyltransferases"/>
    <property type="match status" value="1"/>
</dbReference>
<dbReference type="InterPro" id="IPR008930">
    <property type="entry name" value="Terpenoid_cyclase/PrenylTrfase"/>
</dbReference>
<feature type="region of interest" description="Disordered" evidence="5">
    <location>
        <begin position="1"/>
        <end position="22"/>
    </location>
</feature>
<feature type="compositionally biased region" description="Polar residues" evidence="5">
    <location>
        <begin position="1"/>
        <end position="18"/>
    </location>
</feature>
<keyword evidence="4" id="KW-0456">Lyase</keyword>
<evidence type="ECO:0000256" key="5">
    <source>
        <dbReference type="SAM" id="MobiDB-lite"/>
    </source>
</evidence>
<dbReference type="Pfam" id="PF03936">
    <property type="entry name" value="Terpene_synth_C"/>
    <property type="match status" value="1"/>
</dbReference>
<feature type="domain" description="Terpene synthase N-terminal" evidence="6">
    <location>
        <begin position="95"/>
        <end position="190"/>
    </location>
</feature>
<dbReference type="SFLD" id="SFLDS00005">
    <property type="entry name" value="Isoprenoid_Synthase_Type_I"/>
    <property type="match status" value="1"/>
</dbReference>
<dbReference type="PANTHER" id="PTHR31225">
    <property type="entry name" value="OS04G0344100 PROTEIN-RELATED"/>
    <property type="match status" value="1"/>
</dbReference>
<name>A0A6A1VRF6_9ROSI</name>
<dbReference type="SFLD" id="SFLDG01019">
    <property type="entry name" value="Terpene_Cyclase_Like_1_C_Termi"/>
    <property type="match status" value="1"/>
</dbReference>
<keyword evidence="3" id="KW-0460">Magnesium</keyword>
<dbReference type="GO" id="GO:0000287">
    <property type="term" value="F:magnesium ion binding"/>
    <property type="evidence" value="ECO:0007669"/>
    <property type="project" value="InterPro"/>
</dbReference>
<evidence type="ECO:0000256" key="2">
    <source>
        <dbReference type="ARBA" id="ARBA00022723"/>
    </source>
</evidence>
<dbReference type="InterPro" id="IPR036965">
    <property type="entry name" value="Terpene_synth_N_sf"/>
</dbReference>
<dbReference type="EMBL" id="RXIC02000022">
    <property type="protein sequence ID" value="KAB1215225.1"/>
    <property type="molecule type" value="Genomic_DNA"/>
</dbReference>
<dbReference type="InterPro" id="IPR050148">
    <property type="entry name" value="Terpene_synthase-like"/>
</dbReference>
<sequence>MSQLPASAIPTGQINNPKSDVKRPLQLNYRPSIWGDRFLSNPTKSMENDGNLVQHQRFKEEVQRMLRAPVRKPLEKLELIDAIQRLGVKKHVEIDEDLYTVALCFRLLRQHGYNISSHVFNKFKDNKGNFKESLVHDMRGMLCLYEASYLSVQGEDILDEALKFCTTKLESMVANDLIPSDLATQVRRALKRPIRKCLPRVEARHYFSIYKESASCNEVLLNFAKLDFNRLQKQYQMEICHLSKWWKDNLDVAEKLPFTRDRVVELYFWGLGGCFEPQYSLARKIFTKVSCFVSVLDDMYDAYGTYEELKLFTSAVERWERSCADQLPEYMKLVYNALLDVFEEIEEEMSKQGKLYCIFYAKEAMKKQVESYFVEAKWVNDNYTPTAEEYMSNARVSCAYFLLTTVTLAGMGENAAKEAFDWLFTHPKILKEAETICRLMDDIVSNELEQQREHVPSVIECYAKQHGVSKQEAIDEFQKQIVSSWKNINKELILRPTQVPMPLLVLVLNLTRVMDLLYKDEDAYTQGGGVLIEGITLLLVDPVPI</sequence>
<proteinExistence type="predicted"/>
<keyword evidence="2" id="KW-0479">Metal-binding</keyword>
<organism evidence="8 9">
    <name type="scientific">Morella rubra</name>
    <name type="common">Chinese bayberry</name>
    <dbReference type="NCBI Taxonomy" id="262757"/>
    <lineage>
        <taxon>Eukaryota</taxon>
        <taxon>Viridiplantae</taxon>
        <taxon>Streptophyta</taxon>
        <taxon>Embryophyta</taxon>
        <taxon>Tracheophyta</taxon>
        <taxon>Spermatophyta</taxon>
        <taxon>Magnoliopsida</taxon>
        <taxon>eudicotyledons</taxon>
        <taxon>Gunneridae</taxon>
        <taxon>Pentapetalae</taxon>
        <taxon>rosids</taxon>
        <taxon>fabids</taxon>
        <taxon>Fagales</taxon>
        <taxon>Myricaceae</taxon>
        <taxon>Morella</taxon>
    </lineage>
</organism>
<keyword evidence="9" id="KW-1185">Reference proteome</keyword>
<dbReference type="Pfam" id="PF01397">
    <property type="entry name" value="Terpene_synth"/>
    <property type="match status" value="1"/>
</dbReference>
<dbReference type="InterPro" id="IPR044814">
    <property type="entry name" value="Terpene_cyclase_plant_C1"/>
</dbReference>
<dbReference type="Proteomes" id="UP000516437">
    <property type="component" value="Chromosome 4"/>
</dbReference>
<accession>A0A6A1VRF6</accession>
<feature type="domain" description="Terpene synthase metal-binding" evidence="7">
    <location>
        <begin position="249"/>
        <end position="486"/>
    </location>
</feature>
<dbReference type="InterPro" id="IPR005630">
    <property type="entry name" value="Terpene_synthase_metal-bd"/>
</dbReference>
<dbReference type="InterPro" id="IPR001906">
    <property type="entry name" value="Terpene_synth_N"/>
</dbReference>
<evidence type="ECO:0000256" key="1">
    <source>
        <dbReference type="ARBA" id="ARBA00001946"/>
    </source>
</evidence>
<dbReference type="PANTHER" id="PTHR31225:SF221">
    <property type="entry name" value="(-)-GERMACRENE D SYNTHASE"/>
    <property type="match status" value="1"/>
</dbReference>
<evidence type="ECO:0000259" key="6">
    <source>
        <dbReference type="Pfam" id="PF01397"/>
    </source>
</evidence>